<evidence type="ECO:0000256" key="1">
    <source>
        <dbReference type="ARBA" id="ARBA00007768"/>
    </source>
</evidence>
<dbReference type="OrthoDB" id="7392499at2759"/>
<dbReference type="Gene3D" id="3.20.20.380">
    <property type="entry name" value="Copper homeostasis (CutC) domain"/>
    <property type="match status" value="1"/>
</dbReference>
<keyword evidence="4" id="KW-1185">Reference proteome</keyword>
<name>W3X327_PESFW</name>
<dbReference type="InParanoid" id="W3X327"/>
<dbReference type="HOGENOM" id="CLU_050555_0_0_1"/>
<dbReference type="GO" id="GO:0005507">
    <property type="term" value="F:copper ion binding"/>
    <property type="evidence" value="ECO:0007669"/>
    <property type="project" value="TreeGrafter"/>
</dbReference>
<dbReference type="InterPro" id="IPR005627">
    <property type="entry name" value="CutC-like"/>
</dbReference>
<evidence type="ECO:0000313" key="4">
    <source>
        <dbReference type="Proteomes" id="UP000030651"/>
    </source>
</evidence>
<comment type="similarity">
    <text evidence="1">Belongs to the CutC family.</text>
</comment>
<organism evidence="3 4">
    <name type="scientific">Pestalotiopsis fici (strain W106-1 / CGMCC3.15140)</name>
    <dbReference type="NCBI Taxonomy" id="1229662"/>
    <lineage>
        <taxon>Eukaryota</taxon>
        <taxon>Fungi</taxon>
        <taxon>Dikarya</taxon>
        <taxon>Ascomycota</taxon>
        <taxon>Pezizomycotina</taxon>
        <taxon>Sordariomycetes</taxon>
        <taxon>Xylariomycetidae</taxon>
        <taxon>Amphisphaeriales</taxon>
        <taxon>Sporocadaceae</taxon>
        <taxon>Pestalotiopsis</taxon>
    </lineage>
</organism>
<dbReference type="EMBL" id="KI912114">
    <property type="protein sequence ID" value="ETS79787.1"/>
    <property type="molecule type" value="Genomic_DNA"/>
</dbReference>
<dbReference type="GeneID" id="19274653"/>
<dbReference type="SUPFAM" id="SSF110395">
    <property type="entry name" value="CutC-like"/>
    <property type="match status" value="1"/>
</dbReference>
<reference evidence="4" key="1">
    <citation type="journal article" date="2015" name="BMC Genomics">
        <title>Genomic and transcriptomic analysis of the endophytic fungus Pestalotiopsis fici reveals its lifestyle and high potential for synthesis of natural products.</title>
        <authorList>
            <person name="Wang X."/>
            <person name="Zhang X."/>
            <person name="Liu L."/>
            <person name="Xiang M."/>
            <person name="Wang W."/>
            <person name="Sun X."/>
            <person name="Che Y."/>
            <person name="Guo L."/>
            <person name="Liu G."/>
            <person name="Guo L."/>
            <person name="Wang C."/>
            <person name="Yin W.B."/>
            <person name="Stadler M."/>
            <person name="Zhang X."/>
            <person name="Liu X."/>
        </authorList>
    </citation>
    <scope>NUCLEOTIDE SEQUENCE [LARGE SCALE GENOMIC DNA]</scope>
    <source>
        <strain evidence="4">W106-1 / CGMCC3.15140</strain>
    </source>
</reference>
<dbReference type="PANTHER" id="PTHR12598">
    <property type="entry name" value="COPPER HOMEOSTASIS PROTEIN CUTC"/>
    <property type="match status" value="1"/>
</dbReference>
<dbReference type="Pfam" id="PF03932">
    <property type="entry name" value="CutC"/>
    <property type="match status" value="1"/>
</dbReference>
<dbReference type="PANTHER" id="PTHR12598:SF0">
    <property type="entry name" value="COPPER HOMEOSTASIS PROTEIN CUTC HOMOLOG"/>
    <property type="match status" value="1"/>
</dbReference>
<dbReference type="eggNOG" id="KOG4013">
    <property type="taxonomic scope" value="Eukaryota"/>
</dbReference>
<sequence>MTIPLEVPIFGPAFASAAVSAGASRLELNSKGSYPAGGLTPVIGDLSSLEGLGIPIRIMIRPRGPPARGACDFIYTESEVKAMEQSIRDFKASGLMEEGRGDGFVFGALAEIDREQARGQPDGHAHAGTVLNAGQCSRLAEAAKPFKFVFHRAFDELVRHEVWEEALEELVRLGFNGILTSGGPGDAVDNIPRLVQILEKAGNRMEIILGGGVRSSNITGLREGIGSSLATPGYWAHSSCLTGKVTRVFDTKEAGDMVAGLD</sequence>
<accession>W3X327</accession>
<evidence type="ECO:0000313" key="3">
    <source>
        <dbReference type="EMBL" id="ETS79787.1"/>
    </source>
</evidence>
<dbReference type="Proteomes" id="UP000030651">
    <property type="component" value="Unassembled WGS sequence"/>
</dbReference>
<gene>
    <name evidence="3" type="ORF">PFICI_09640</name>
</gene>
<proteinExistence type="inferred from homology"/>
<dbReference type="RefSeq" id="XP_007836412.1">
    <property type="nucleotide sequence ID" value="XM_007838221.1"/>
</dbReference>
<evidence type="ECO:0000256" key="2">
    <source>
        <dbReference type="ARBA" id="ARBA00019014"/>
    </source>
</evidence>
<dbReference type="InterPro" id="IPR036822">
    <property type="entry name" value="CutC-like_dom_sf"/>
</dbReference>
<dbReference type="AlphaFoldDB" id="W3X327"/>
<dbReference type="OMA" id="HRAFDQC"/>
<protein>
    <recommendedName>
        <fullName evidence="2">Copper homeostasis protein cutC homolog</fullName>
    </recommendedName>
</protein>
<dbReference type="KEGG" id="pfy:PFICI_09640"/>
<dbReference type="STRING" id="1229662.W3X327"/>